<evidence type="ECO:0000313" key="1">
    <source>
        <dbReference type="EMBL" id="GAA3719508.1"/>
    </source>
</evidence>
<name>A0ABP7EL32_9ACTN</name>
<dbReference type="EMBL" id="BAAAYX010000033">
    <property type="protein sequence ID" value="GAA3719508.1"/>
    <property type="molecule type" value="Genomic_DNA"/>
</dbReference>
<gene>
    <name evidence="1" type="ORF">GCM10022204_44500</name>
</gene>
<dbReference type="RefSeq" id="WP_344814663.1">
    <property type="nucleotide sequence ID" value="NZ_BAAAYX010000033.1"/>
</dbReference>
<evidence type="ECO:0008006" key="3">
    <source>
        <dbReference type="Google" id="ProtNLM"/>
    </source>
</evidence>
<sequence length="49" mass="5186">MKLDRATLCVSIADRAMSHSFYTALGFAAVGEPGDNGLPEPLQFEVSDG</sequence>
<accession>A0ABP7EL32</accession>
<dbReference type="Proteomes" id="UP001500051">
    <property type="component" value="Unassembled WGS sequence"/>
</dbReference>
<proteinExistence type="predicted"/>
<evidence type="ECO:0000313" key="2">
    <source>
        <dbReference type="Proteomes" id="UP001500051"/>
    </source>
</evidence>
<keyword evidence="2" id="KW-1185">Reference proteome</keyword>
<reference evidence="2" key="1">
    <citation type="journal article" date="2019" name="Int. J. Syst. Evol. Microbiol.">
        <title>The Global Catalogue of Microorganisms (GCM) 10K type strain sequencing project: providing services to taxonomists for standard genome sequencing and annotation.</title>
        <authorList>
            <consortium name="The Broad Institute Genomics Platform"/>
            <consortium name="The Broad Institute Genome Sequencing Center for Infectious Disease"/>
            <person name="Wu L."/>
            <person name="Ma J."/>
        </authorList>
    </citation>
    <scope>NUCLEOTIDE SEQUENCE [LARGE SCALE GENOMIC DNA]</scope>
    <source>
        <strain evidence="2">JCM 16548</strain>
    </source>
</reference>
<organism evidence="1 2">
    <name type="scientific">Microlunatus aurantiacus</name>
    <dbReference type="NCBI Taxonomy" id="446786"/>
    <lineage>
        <taxon>Bacteria</taxon>
        <taxon>Bacillati</taxon>
        <taxon>Actinomycetota</taxon>
        <taxon>Actinomycetes</taxon>
        <taxon>Propionibacteriales</taxon>
        <taxon>Propionibacteriaceae</taxon>
        <taxon>Microlunatus</taxon>
    </lineage>
</organism>
<protein>
    <recommendedName>
        <fullName evidence="3">GNAT family N-acetyltransferase</fullName>
    </recommendedName>
</protein>
<comment type="caution">
    <text evidence="1">The sequence shown here is derived from an EMBL/GenBank/DDBJ whole genome shotgun (WGS) entry which is preliminary data.</text>
</comment>